<feature type="domain" description="CAAX prenyl protease 2/Lysostaphin resistance protein A-like" evidence="2">
    <location>
        <begin position="155"/>
        <end position="249"/>
    </location>
</feature>
<comment type="caution">
    <text evidence="3">The sequence shown here is derived from an EMBL/GenBank/DDBJ whole genome shotgun (WGS) entry which is preliminary data.</text>
</comment>
<gene>
    <name evidence="3" type="ORF">Acor_65210</name>
</gene>
<evidence type="ECO:0000256" key="1">
    <source>
        <dbReference type="SAM" id="Phobius"/>
    </source>
</evidence>
<feature type="transmembrane region" description="Helical" evidence="1">
    <location>
        <begin position="214"/>
        <end position="233"/>
    </location>
</feature>
<feature type="transmembrane region" description="Helical" evidence="1">
    <location>
        <begin position="105"/>
        <end position="129"/>
    </location>
</feature>
<feature type="transmembrane region" description="Helical" evidence="1">
    <location>
        <begin position="28"/>
        <end position="50"/>
    </location>
</feature>
<protein>
    <recommendedName>
        <fullName evidence="2">CAAX prenyl protease 2/Lysostaphin resistance protein A-like domain-containing protein</fullName>
    </recommendedName>
</protein>
<evidence type="ECO:0000313" key="3">
    <source>
        <dbReference type="EMBL" id="GES04453.1"/>
    </source>
</evidence>
<name>A0A5M3WBB7_9ACTN</name>
<dbReference type="GO" id="GO:0004175">
    <property type="term" value="F:endopeptidase activity"/>
    <property type="evidence" value="ECO:0007669"/>
    <property type="project" value="UniProtKB-ARBA"/>
</dbReference>
<dbReference type="RefSeq" id="WP_155340550.1">
    <property type="nucleotide sequence ID" value="NZ_BLAD01000082.1"/>
</dbReference>
<dbReference type="GO" id="GO:0080120">
    <property type="term" value="P:CAAX-box protein maturation"/>
    <property type="evidence" value="ECO:0007669"/>
    <property type="project" value="UniProtKB-ARBA"/>
</dbReference>
<sequence length="313" mass="33447">MSEITTSASPAEGVPYHRLAHGVGWRRMALSLVSLVVASIAVVAVAFISVDQGQRRVVLAEMWFGLALGFVMLAMLLPVALLATRIQGRPAGTLSSVVGRLRWGLLWRCLLAAVGAAVIVSVVRFAAAATGLEAPYDFGDDTNVDVDGSLNWSIALTLLFMAMPIQSAAEEYIFRGWLPQFFGAFLRNPLPGALVSAVAFAYGHAWFIPSEVRGLEFLKLLLTGLVLAYLTIATGGVEAAIAYQATSNIISALVTFLPVPYELTEYFPYGAMIAQAVGLAMFALLVLRLHRRGGYARLASPPPGGRRLLGSPL</sequence>
<evidence type="ECO:0000313" key="4">
    <source>
        <dbReference type="Proteomes" id="UP000334990"/>
    </source>
</evidence>
<dbReference type="AlphaFoldDB" id="A0A5M3WBB7"/>
<keyword evidence="4" id="KW-1185">Reference proteome</keyword>
<dbReference type="Pfam" id="PF02517">
    <property type="entry name" value="Rce1-like"/>
    <property type="match status" value="1"/>
</dbReference>
<dbReference type="EMBL" id="BLAD01000082">
    <property type="protein sequence ID" value="GES04453.1"/>
    <property type="molecule type" value="Genomic_DNA"/>
</dbReference>
<keyword evidence="1" id="KW-0812">Transmembrane</keyword>
<organism evidence="3 4">
    <name type="scientific">Acrocarpospora corrugata</name>
    <dbReference type="NCBI Taxonomy" id="35763"/>
    <lineage>
        <taxon>Bacteria</taxon>
        <taxon>Bacillati</taxon>
        <taxon>Actinomycetota</taxon>
        <taxon>Actinomycetes</taxon>
        <taxon>Streptosporangiales</taxon>
        <taxon>Streptosporangiaceae</taxon>
        <taxon>Acrocarpospora</taxon>
    </lineage>
</organism>
<feature type="transmembrane region" description="Helical" evidence="1">
    <location>
        <begin position="190"/>
        <end position="208"/>
    </location>
</feature>
<reference evidence="3 4" key="1">
    <citation type="submission" date="2019-10" db="EMBL/GenBank/DDBJ databases">
        <title>Whole genome shotgun sequence of Acrocarpospora corrugata NBRC 13972.</title>
        <authorList>
            <person name="Ichikawa N."/>
            <person name="Kimura A."/>
            <person name="Kitahashi Y."/>
            <person name="Komaki H."/>
            <person name="Oguchi A."/>
        </authorList>
    </citation>
    <scope>NUCLEOTIDE SEQUENCE [LARGE SCALE GENOMIC DNA]</scope>
    <source>
        <strain evidence="3 4">NBRC 13972</strain>
    </source>
</reference>
<proteinExistence type="predicted"/>
<keyword evidence="1" id="KW-1133">Transmembrane helix</keyword>
<feature type="transmembrane region" description="Helical" evidence="1">
    <location>
        <begin position="62"/>
        <end position="84"/>
    </location>
</feature>
<dbReference type="Proteomes" id="UP000334990">
    <property type="component" value="Unassembled WGS sequence"/>
</dbReference>
<dbReference type="OrthoDB" id="2680086at2"/>
<feature type="transmembrane region" description="Helical" evidence="1">
    <location>
        <begin position="149"/>
        <end position="169"/>
    </location>
</feature>
<feature type="transmembrane region" description="Helical" evidence="1">
    <location>
        <begin position="267"/>
        <end position="287"/>
    </location>
</feature>
<dbReference type="InterPro" id="IPR003675">
    <property type="entry name" value="Rce1/LyrA-like_dom"/>
</dbReference>
<keyword evidence="1" id="KW-0472">Membrane</keyword>
<evidence type="ECO:0000259" key="2">
    <source>
        <dbReference type="Pfam" id="PF02517"/>
    </source>
</evidence>
<accession>A0A5M3WBB7</accession>